<name>A0A7X5QSR3_9GAMM</name>
<keyword evidence="1" id="KW-1133">Transmembrane helix</keyword>
<evidence type="ECO:0000256" key="1">
    <source>
        <dbReference type="SAM" id="Phobius"/>
    </source>
</evidence>
<keyword evidence="1" id="KW-0472">Membrane</keyword>
<accession>A0A7X5QSR3</accession>
<evidence type="ECO:0000313" key="2">
    <source>
        <dbReference type="EMBL" id="NID14709.1"/>
    </source>
</evidence>
<dbReference type="AlphaFoldDB" id="A0A7X5QSR3"/>
<evidence type="ECO:0000313" key="3">
    <source>
        <dbReference type="Proteomes" id="UP000518878"/>
    </source>
</evidence>
<protein>
    <submittedName>
        <fullName evidence="2">DUF308 domain-containing protein</fullName>
    </submittedName>
</protein>
<organism evidence="2 3">
    <name type="scientific">Luteibacter yeojuensis</name>
    <dbReference type="NCBI Taxonomy" id="345309"/>
    <lineage>
        <taxon>Bacteria</taxon>
        <taxon>Pseudomonadati</taxon>
        <taxon>Pseudomonadota</taxon>
        <taxon>Gammaproteobacteria</taxon>
        <taxon>Lysobacterales</taxon>
        <taxon>Rhodanobacteraceae</taxon>
        <taxon>Luteibacter</taxon>
    </lineage>
</organism>
<feature type="transmembrane region" description="Helical" evidence="1">
    <location>
        <begin position="92"/>
        <end position="110"/>
    </location>
</feature>
<comment type="caution">
    <text evidence="2">The sequence shown here is derived from an EMBL/GenBank/DDBJ whole genome shotgun (WGS) entry which is preliminary data.</text>
</comment>
<dbReference type="RefSeq" id="WP_166698407.1">
    <property type="nucleotide sequence ID" value="NZ_JAAQTL010000001.1"/>
</dbReference>
<feature type="transmembrane region" description="Helical" evidence="1">
    <location>
        <begin position="122"/>
        <end position="142"/>
    </location>
</feature>
<reference evidence="2 3" key="1">
    <citation type="journal article" date="2006" name="Int. J. Syst. Evol. Microbiol.">
        <title>Dyella yeojuensis sp. nov., isolated from greenhouse soil in Korea.</title>
        <authorList>
            <person name="Kim B.Y."/>
            <person name="Weon H.Y."/>
            <person name="Lee K.H."/>
            <person name="Seok S.J."/>
            <person name="Kwon S.W."/>
            <person name="Go S.J."/>
            <person name="Stackebrandt E."/>
        </authorList>
    </citation>
    <scope>NUCLEOTIDE SEQUENCE [LARGE SCALE GENOMIC DNA]</scope>
    <source>
        <strain evidence="2 3">DSM 17673</strain>
    </source>
</reference>
<dbReference type="EMBL" id="JAAQTL010000001">
    <property type="protein sequence ID" value="NID14709.1"/>
    <property type="molecule type" value="Genomic_DNA"/>
</dbReference>
<feature type="transmembrane region" description="Helical" evidence="1">
    <location>
        <begin position="7"/>
        <end position="25"/>
    </location>
</feature>
<keyword evidence="3" id="KW-1185">Reference proteome</keyword>
<feature type="transmembrane region" description="Helical" evidence="1">
    <location>
        <begin position="154"/>
        <end position="171"/>
    </location>
</feature>
<keyword evidence="1" id="KW-0812">Transmembrane</keyword>
<dbReference type="Proteomes" id="UP000518878">
    <property type="component" value="Unassembled WGS sequence"/>
</dbReference>
<gene>
    <name evidence="2" type="ORF">HBF32_04425</name>
</gene>
<sequence>MNFLQRFYFLRAAVAFVWVALVIVLSRLQAPAAVTGALLVLYPSWDAAANMLDARCSGGLRANPGQRLNAAVSLATALALAVALVVGGNAGGVLIFGIWALLSGLLQLFVGIRRRALGGQAFMMISGGQSALAGVVMTIQAFGKAPTIAQLAPYAAFGGLYFLLAALRLAFRRTSPAPQG</sequence>
<proteinExistence type="predicted"/>